<proteinExistence type="predicted"/>
<accession>A0A158G1Z4</accession>
<feature type="region of interest" description="Disordered" evidence="1">
    <location>
        <begin position="57"/>
        <end position="78"/>
    </location>
</feature>
<gene>
    <name evidence="3" type="ORF">AWB69_01926</name>
</gene>
<protein>
    <submittedName>
        <fullName evidence="3">Glycine zipper 2TM domain protein</fullName>
    </submittedName>
</protein>
<reference evidence="3 4" key="1">
    <citation type="submission" date="2016-01" db="EMBL/GenBank/DDBJ databases">
        <authorList>
            <person name="Oliw E.H."/>
        </authorList>
    </citation>
    <scope>NUCLEOTIDE SEQUENCE [LARGE SCALE GENOMIC DNA]</scope>
    <source>
        <strain evidence="3">LMG 27134</strain>
    </source>
</reference>
<evidence type="ECO:0000313" key="3">
    <source>
        <dbReference type="EMBL" id="SAL25861.1"/>
    </source>
</evidence>
<keyword evidence="2" id="KW-0732">Signal</keyword>
<feature type="chain" id="PRO_5030022092" evidence="2">
    <location>
        <begin position="24"/>
        <end position="78"/>
    </location>
</feature>
<name>A0A158G1Z4_9BURK</name>
<feature type="signal peptide" evidence="2">
    <location>
        <begin position="1"/>
        <end position="23"/>
    </location>
</feature>
<dbReference type="Proteomes" id="UP000054683">
    <property type="component" value="Unassembled WGS sequence"/>
</dbReference>
<feature type="compositionally biased region" description="Low complexity" evidence="1">
    <location>
        <begin position="67"/>
        <end position="78"/>
    </location>
</feature>
<dbReference type="AlphaFoldDB" id="A0A158G1Z4"/>
<dbReference type="EMBL" id="FCOK02000009">
    <property type="protein sequence ID" value="SAL25861.1"/>
    <property type="molecule type" value="Genomic_DNA"/>
</dbReference>
<evidence type="ECO:0000313" key="4">
    <source>
        <dbReference type="Proteomes" id="UP000054683"/>
    </source>
</evidence>
<evidence type="ECO:0000256" key="2">
    <source>
        <dbReference type="SAM" id="SignalP"/>
    </source>
</evidence>
<organism evidence="3 4">
    <name type="scientific">Caballeronia udeis</name>
    <dbReference type="NCBI Taxonomy" id="1232866"/>
    <lineage>
        <taxon>Bacteria</taxon>
        <taxon>Pseudomonadati</taxon>
        <taxon>Pseudomonadota</taxon>
        <taxon>Betaproteobacteria</taxon>
        <taxon>Burkholderiales</taxon>
        <taxon>Burkholderiaceae</taxon>
        <taxon>Caballeronia</taxon>
    </lineage>
</organism>
<evidence type="ECO:0000256" key="1">
    <source>
        <dbReference type="SAM" id="MobiDB-lite"/>
    </source>
</evidence>
<sequence>MNRKLVTLVAASSMFFATGAVYAKGCLEGAAVGGVAGHMAGKHGAVGAAGGCAIGHHEANKKDKKAQQAAQGNQPAGK</sequence>